<evidence type="ECO:0000313" key="5">
    <source>
        <dbReference type="EMBL" id="BCJ26655.1"/>
    </source>
</evidence>
<dbReference type="InterPro" id="IPR037460">
    <property type="entry name" value="SEST-like"/>
</dbReference>
<organism evidence="5 6">
    <name type="scientific">Actinocatenispora sera</name>
    <dbReference type="NCBI Taxonomy" id="390989"/>
    <lineage>
        <taxon>Bacteria</taxon>
        <taxon>Bacillati</taxon>
        <taxon>Actinomycetota</taxon>
        <taxon>Actinomycetes</taxon>
        <taxon>Micromonosporales</taxon>
        <taxon>Micromonosporaceae</taxon>
        <taxon>Actinocatenispora</taxon>
    </lineage>
</organism>
<dbReference type="GO" id="GO:0019433">
    <property type="term" value="P:triglyceride catabolic process"/>
    <property type="evidence" value="ECO:0007669"/>
    <property type="project" value="TreeGrafter"/>
</dbReference>
<dbReference type="SUPFAM" id="SSF52266">
    <property type="entry name" value="SGNH hydrolase"/>
    <property type="match status" value="1"/>
</dbReference>
<evidence type="ECO:0000256" key="2">
    <source>
        <dbReference type="PIRSR" id="PIRSR637460-2"/>
    </source>
</evidence>
<dbReference type="InterPro" id="IPR036514">
    <property type="entry name" value="SGNH_hydro_sf"/>
</dbReference>
<dbReference type="GO" id="GO:0004806">
    <property type="term" value="F:triacylglycerol lipase activity"/>
    <property type="evidence" value="ECO:0007669"/>
    <property type="project" value="TreeGrafter"/>
</dbReference>
<dbReference type="AlphaFoldDB" id="A0A810KVF4"/>
<dbReference type="OrthoDB" id="5503950at2"/>
<proteinExistence type="predicted"/>
<feature type="signal peptide" evidence="3">
    <location>
        <begin position="1"/>
        <end position="33"/>
    </location>
</feature>
<evidence type="ECO:0000259" key="4">
    <source>
        <dbReference type="Pfam" id="PF13472"/>
    </source>
</evidence>
<keyword evidence="2" id="KW-1015">Disulfide bond</keyword>
<dbReference type="RefSeq" id="WP_051803056.1">
    <property type="nucleotide sequence ID" value="NZ_AP023354.1"/>
</dbReference>
<evidence type="ECO:0000256" key="3">
    <source>
        <dbReference type="SAM" id="SignalP"/>
    </source>
</evidence>
<evidence type="ECO:0000256" key="1">
    <source>
        <dbReference type="PIRSR" id="PIRSR637460-1"/>
    </source>
</evidence>
<feature type="disulfide bond" evidence="2">
    <location>
        <begin position="142"/>
        <end position="152"/>
    </location>
</feature>
<keyword evidence="6" id="KW-1185">Reference proteome</keyword>
<sequence length="298" mass="30426">MQLQSAQPRIVAAVAGCVAAAAAVLVGAAPAAAAPAPHYVALGDSMASGPLIPDITGPVACGRSTRNYAHLLASRLGAASFTDVTCSGADTGDLTSPQKLSLAGIDMGTTPAQFDALRSDTTLVTLTVGGNDTGLVGVAQNCMQLDPTADPCKDSYTAGGVDQIAQRIAAFAPKLATALDTIHQRSPQARVVVTGYGLYIKHGGCWPVQPILNVDADWLQGEVHLLNQTIAAQAAAHAAEYVDVETPGVGHDACQSPSQRWLEGYVPTNLAAPLHPNARGEAAYAGIIGDQLEDASDA</sequence>
<feature type="disulfide bond" evidence="2">
    <location>
        <begin position="205"/>
        <end position="254"/>
    </location>
</feature>
<feature type="domain" description="SGNH hydrolase-type esterase" evidence="4">
    <location>
        <begin position="41"/>
        <end position="282"/>
    </location>
</feature>
<protein>
    <submittedName>
        <fullName evidence="5">Hydrolase</fullName>
    </submittedName>
</protein>
<dbReference type="PANTHER" id="PTHR37981:SF1">
    <property type="entry name" value="SGNH HYDROLASE-TYPE ESTERASE DOMAIN-CONTAINING PROTEIN"/>
    <property type="match status" value="1"/>
</dbReference>
<accession>A0A810KVF4</accession>
<dbReference type="PANTHER" id="PTHR37981">
    <property type="entry name" value="LIPASE 2"/>
    <property type="match status" value="1"/>
</dbReference>
<feature type="disulfide bond" evidence="2">
    <location>
        <begin position="61"/>
        <end position="86"/>
    </location>
</feature>
<dbReference type="CDD" id="cd01823">
    <property type="entry name" value="SEST_like"/>
    <property type="match status" value="1"/>
</dbReference>
<dbReference type="Pfam" id="PF13472">
    <property type="entry name" value="Lipase_GDSL_2"/>
    <property type="match status" value="1"/>
</dbReference>
<feature type="active site" evidence="1">
    <location>
        <position position="275"/>
    </location>
</feature>
<evidence type="ECO:0000313" key="6">
    <source>
        <dbReference type="Proteomes" id="UP000680750"/>
    </source>
</evidence>
<dbReference type="KEGG" id="aser:Asera_07630"/>
<feature type="chain" id="PRO_5032777726" evidence="3">
    <location>
        <begin position="34"/>
        <end position="298"/>
    </location>
</feature>
<reference evidence="5" key="1">
    <citation type="submission" date="2020-08" db="EMBL/GenBank/DDBJ databases">
        <title>Whole genome shotgun sequence of Actinocatenispora sera NBRC 101916.</title>
        <authorList>
            <person name="Komaki H."/>
            <person name="Tamura T."/>
        </authorList>
    </citation>
    <scope>NUCLEOTIDE SEQUENCE</scope>
    <source>
        <strain evidence="5">NBRC 101916</strain>
    </source>
</reference>
<keyword evidence="5" id="KW-0378">Hydrolase</keyword>
<dbReference type="Proteomes" id="UP000680750">
    <property type="component" value="Chromosome"/>
</dbReference>
<feature type="active site" description="Nucleophile" evidence="1">
    <location>
        <position position="45"/>
    </location>
</feature>
<name>A0A810KVF4_9ACTN</name>
<dbReference type="Gene3D" id="3.40.50.1110">
    <property type="entry name" value="SGNH hydrolase"/>
    <property type="match status" value="1"/>
</dbReference>
<keyword evidence="3" id="KW-0732">Signal</keyword>
<dbReference type="EMBL" id="AP023354">
    <property type="protein sequence ID" value="BCJ26655.1"/>
    <property type="molecule type" value="Genomic_DNA"/>
</dbReference>
<dbReference type="InterPro" id="IPR013830">
    <property type="entry name" value="SGNH_hydro"/>
</dbReference>
<gene>
    <name evidence="5" type="ORF">Asera_07630</name>
</gene>